<evidence type="ECO:0000313" key="2">
    <source>
        <dbReference type="EMBL" id="HDX32674.1"/>
    </source>
</evidence>
<evidence type="ECO:0000259" key="1">
    <source>
        <dbReference type="Pfam" id="PF01243"/>
    </source>
</evidence>
<proteinExistence type="predicted"/>
<dbReference type="SUPFAM" id="SSF50475">
    <property type="entry name" value="FMN-binding split barrel"/>
    <property type="match status" value="1"/>
</dbReference>
<dbReference type="PANTHER" id="PTHR39336:SF1">
    <property type="entry name" value="PYRIDOXAMINE PHOSPHATE OXIDASE FAMILY PROTEIN (AFU_ORTHOLOGUE AFUA_6G11440)"/>
    <property type="match status" value="1"/>
</dbReference>
<accession>A0A7C1FJZ6</accession>
<name>A0A7C1FJZ6_9CHLR</name>
<sequence length="186" mass="20835">MAKFYDAITPELRSFMEAQHIFFVATAAENSRINLSPKGMDSLRVLDERTVAYLDLTGSGNETAAHLKADGRITMMFCSFDAAPRILRLYGRGRLILKSDPAWPDMISCFRPLPGARQIVAVDVQSVQTSCGFGVPYYEFKGERPALIDWALKKGEIGLEEYRRRYNRLSIDGLPSDTVNDAAHPQ</sequence>
<organism evidence="2">
    <name type="scientific">Caldilinea aerophila</name>
    <dbReference type="NCBI Taxonomy" id="133453"/>
    <lineage>
        <taxon>Bacteria</taxon>
        <taxon>Bacillati</taxon>
        <taxon>Chloroflexota</taxon>
        <taxon>Caldilineae</taxon>
        <taxon>Caldilineales</taxon>
        <taxon>Caldilineaceae</taxon>
        <taxon>Caldilinea</taxon>
    </lineage>
</organism>
<dbReference type="Pfam" id="PF01243">
    <property type="entry name" value="PNPOx_N"/>
    <property type="match status" value="1"/>
</dbReference>
<gene>
    <name evidence="2" type="ORF">ENQ20_14480</name>
</gene>
<reference evidence="2" key="1">
    <citation type="journal article" date="2020" name="mSystems">
        <title>Genome- and Community-Level Interaction Insights into Carbon Utilization and Element Cycling Functions of Hydrothermarchaeota in Hydrothermal Sediment.</title>
        <authorList>
            <person name="Zhou Z."/>
            <person name="Liu Y."/>
            <person name="Xu W."/>
            <person name="Pan J."/>
            <person name="Luo Z.H."/>
            <person name="Li M."/>
        </authorList>
    </citation>
    <scope>NUCLEOTIDE SEQUENCE [LARGE SCALE GENOMIC DNA]</scope>
    <source>
        <strain evidence="2">SpSt-289</strain>
    </source>
</reference>
<dbReference type="InterPro" id="IPR011576">
    <property type="entry name" value="Pyridox_Oxase_N"/>
</dbReference>
<comment type="caution">
    <text evidence="2">The sequence shown here is derived from an EMBL/GenBank/DDBJ whole genome shotgun (WGS) entry which is preliminary data.</text>
</comment>
<feature type="domain" description="Pyridoxamine 5'-phosphate oxidase N-terminal" evidence="1">
    <location>
        <begin position="8"/>
        <end position="131"/>
    </location>
</feature>
<dbReference type="PANTHER" id="PTHR39336">
    <property type="entry name" value="PYRIDOXAMINE PHOSPHATE OXIDASE FAMILY PROTEIN (AFU_ORTHOLOGUE AFUA_6G11440)"/>
    <property type="match status" value="1"/>
</dbReference>
<dbReference type="InterPro" id="IPR012349">
    <property type="entry name" value="Split_barrel_FMN-bd"/>
</dbReference>
<dbReference type="AlphaFoldDB" id="A0A7C1FJZ6"/>
<dbReference type="EMBL" id="DSMG01000151">
    <property type="protein sequence ID" value="HDX32674.1"/>
    <property type="molecule type" value="Genomic_DNA"/>
</dbReference>
<protein>
    <submittedName>
        <fullName evidence="2">Pyridoxamine 5'-phosphate oxidase family protein</fullName>
    </submittedName>
</protein>
<dbReference type="Gene3D" id="2.30.110.10">
    <property type="entry name" value="Electron Transport, Fmn-binding Protein, Chain A"/>
    <property type="match status" value="1"/>
</dbReference>